<evidence type="ECO:0000313" key="1">
    <source>
        <dbReference type="EMBL" id="DAD50729.1"/>
    </source>
</evidence>
<organism evidence="1 2">
    <name type="scientific">ssRNA phage SRR6960803_5</name>
    <dbReference type="NCBI Taxonomy" id="2786621"/>
    <lineage>
        <taxon>Viruses</taxon>
        <taxon>Riboviria</taxon>
        <taxon>Orthornavirae</taxon>
        <taxon>Lenarviricota</taxon>
        <taxon>Leviviricetes</taxon>
        <taxon>Norzivirales</taxon>
        <taxon>Fiersviridae</taxon>
        <taxon>Teciucevirus</taxon>
        <taxon>Teciucevirus pelohabitans</taxon>
    </lineage>
</organism>
<dbReference type="RefSeq" id="YP_010769933.1">
    <property type="nucleotide sequence ID" value="NC_074113.1"/>
</dbReference>
<protein>
    <submittedName>
        <fullName evidence="1">Uncharacterized protein</fullName>
    </submittedName>
</protein>
<reference evidence="1" key="1">
    <citation type="submission" date="2020-09" db="EMBL/GenBank/DDBJ databases">
        <title>Leviviricetes taxonomy.</title>
        <authorList>
            <person name="Stockdale S.R."/>
            <person name="Callanan J."/>
            <person name="Adriaenssens E.M."/>
            <person name="Kuhn J.H."/>
            <person name="Rumnieks J."/>
            <person name="Shkoporov A."/>
            <person name="Draper L.A."/>
            <person name="Ross P."/>
            <person name="Hill C."/>
        </authorList>
    </citation>
    <scope>NUCLEOTIDE SEQUENCE</scope>
</reference>
<accession>A0A8S5KZA0</accession>
<keyword evidence="2" id="KW-1185">Reference proteome</keyword>
<gene>
    <name evidence="1" type="primary">SRR6960803_5_3</name>
</gene>
<evidence type="ECO:0000313" key="2">
    <source>
        <dbReference type="Proteomes" id="UP000682681"/>
    </source>
</evidence>
<name>A0A8S5KZA0_9VIRU</name>
<dbReference type="Proteomes" id="UP000682681">
    <property type="component" value="Segment"/>
</dbReference>
<proteinExistence type="predicted"/>
<dbReference type="GeneID" id="80399092"/>
<dbReference type="KEGG" id="vg:80399092"/>
<sequence>MSTIVFEMYSAEVPLHVFVVGAEDSEAYREQIKETVKTIFMILPEKYRSPNDDRTMQKIEEYFHVCKLLGRLDTSCLDFWGTLILEDLGIPIEGYEPRRDENRSNTPTSRVRIVLRFIREYRDGAPVARESNRPPVTSAKDVQLQSCEAGVLLGQGDLQRVL</sequence>
<dbReference type="EMBL" id="BK013610">
    <property type="protein sequence ID" value="DAD50729.1"/>
    <property type="molecule type" value="Genomic_RNA"/>
</dbReference>